<reference evidence="9 10" key="1">
    <citation type="submission" date="2021-01" db="EMBL/GenBank/DDBJ databases">
        <title>Genomics of switchgrass bacterial isolates.</title>
        <authorList>
            <person name="Shade A."/>
        </authorList>
    </citation>
    <scope>NUCLEOTIDE SEQUENCE [LARGE SCALE GENOMIC DNA]</scope>
    <source>
        <strain evidence="9 10">PvP111</strain>
    </source>
</reference>
<organism evidence="9 10">
    <name type="scientific">Rhodococcoides corynebacterioides</name>
    <dbReference type="NCBI Taxonomy" id="53972"/>
    <lineage>
        <taxon>Bacteria</taxon>
        <taxon>Bacillati</taxon>
        <taxon>Actinomycetota</taxon>
        <taxon>Actinomycetes</taxon>
        <taxon>Mycobacteriales</taxon>
        <taxon>Nocardiaceae</taxon>
        <taxon>Rhodococcoides</taxon>
    </lineage>
</organism>
<evidence type="ECO:0000313" key="9">
    <source>
        <dbReference type="EMBL" id="MBM7417057.1"/>
    </source>
</evidence>
<keyword evidence="3 7" id="KW-1003">Cell membrane</keyword>
<evidence type="ECO:0000256" key="1">
    <source>
        <dbReference type="ARBA" id="ARBA00004651"/>
    </source>
</evidence>
<feature type="transmembrane region" description="Helical" evidence="7">
    <location>
        <begin position="56"/>
        <end position="78"/>
    </location>
</feature>
<dbReference type="InterPro" id="IPR032816">
    <property type="entry name" value="VTT_dom"/>
</dbReference>
<dbReference type="InterPro" id="IPR032818">
    <property type="entry name" value="DedA-like"/>
</dbReference>
<feature type="transmembrane region" description="Helical" evidence="7">
    <location>
        <begin position="173"/>
        <end position="192"/>
    </location>
</feature>
<proteinExistence type="inferred from homology"/>
<dbReference type="PANTHER" id="PTHR30353">
    <property type="entry name" value="INNER MEMBRANE PROTEIN DEDA-RELATED"/>
    <property type="match status" value="1"/>
</dbReference>
<feature type="domain" description="VTT" evidence="8">
    <location>
        <begin position="36"/>
        <end position="159"/>
    </location>
</feature>
<sequence length="217" mass="23154">MTSVMERLLDIAPIWVFLIVFLLVFLEDAIFVGFVIPGETAAVIGGVAASQDHVSVVAMAAVVVVAAVLGDSVGFEIGKHFGPRLLAMKILDKRRDKLDKARDLLARKGGTAVFLGRFVAFFRAVMPALAGMSRMPYPKFLAYNALGGLVWGTGFVVLGFVAGNSYEQVAKTVGRDAAIIVVAVVVIALIVWRVRAHRSEKGAARTYDPSASTDSSS</sequence>
<gene>
    <name evidence="9" type="ORF">JOE42_003790</name>
</gene>
<keyword evidence="6 7" id="KW-0472">Membrane</keyword>
<dbReference type="EMBL" id="JAFBBK010000001">
    <property type="protein sequence ID" value="MBM7417057.1"/>
    <property type="molecule type" value="Genomic_DNA"/>
</dbReference>
<keyword evidence="10" id="KW-1185">Reference proteome</keyword>
<comment type="similarity">
    <text evidence="2 7">Belongs to the DedA family.</text>
</comment>
<keyword evidence="5 7" id="KW-1133">Transmembrane helix</keyword>
<evidence type="ECO:0000256" key="2">
    <source>
        <dbReference type="ARBA" id="ARBA00010792"/>
    </source>
</evidence>
<dbReference type="RefSeq" id="WP_204869724.1">
    <property type="nucleotide sequence ID" value="NZ_JAFBBK010000001.1"/>
</dbReference>
<evidence type="ECO:0000256" key="6">
    <source>
        <dbReference type="ARBA" id="ARBA00023136"/>
    </source>
</evidence>
<evidence type="ECO:0000259" key="8">
    <source>
        <dbReference type="Pfam" id="PF09335"/>
    </source>
</evidence>
<protein>
    <submittedName>
        <fullName evidence="9">Membrane protein DedA with SNARE-associated domain</fullName>
    </submittedName>
</protein>
<evidence type="ECO:0000256" key="4">
    <source>
        <dbReference type="ARBA" id="ARBA00022692"/>
    </source>
</evidence>
<feature type="transmembrane region" description="Helical" evidence="7">
    <location>
        <begin position="12"/>
        <end position="36"/>
    </location>
</feature>
<evidence type="ECO:0000256" key="7">
    <source>
        <dbReference type="RuleBase" id="RU367016"/>
    </source>
</evidence>
<evidence type="ECO:0000313" key="10">
    <source>
        <dbReference type="Proteomes" id="UP000703038"/>
    </source>
</evidence>
<name>A0ABS2KYP1_9NOCA</name>
<keyword evidence="4 7" id="KW-0812">Transmembrane</keyword>
<accession>A0ABS2KYP1</accession>
<dbReference type="PANTHER" id="PTHR30353:SF15">
    <property type="entry name" value="INNER MEMBRANE PROTEIN YABI"/>
    <property type="match status" value="1"/>
</dbReference>
<dbReference type="Proteomes" id="UP000703038">
    <property type="component" value="Unassembled WGS sequence"/>
</dbReference>
<dbReference type="Pfam" id="PF09335">
    <property type="entry name" value="VTT_dom"/>
    <property type="match status" value="1"/>
</dbReference>
<evidence type="ECO:0000256" key="3">
    <source>
        <dbReference type="ARBA" id="ARBA00022475"/>
    </source>
</evidence>
<comment type="caution">
    <text evidence="9">The sequence shown here is derived from an EMBL/GenBank/DDBJ whole genome shotgun (WGS) entry which is preliminary data.</text>
</comment>
<evidence type="ECO:0000256" key="5">
    <source>
        <dbReference type="ARBA" id="ARBA00022989"/>
    </source>
</evidence>
<feature type="transmembrane region" description="Helical" evidence="7">
    <location>
        <begin position="140"/>
        <end position="161"/>
    </location>
</feature>
<comment type="subcellular location">
    <subcellularLocation>
        <location evidence="1 7">Cell membrane</location>
        <topology evidence="1 7">Multi-pass membrane protein</topology>
    </subcellularLocation>
</comment>